<keyword evidence="3" id="KW-0808">Transferase</keyword>
<name>A0A7M5V6C3_9CNID</name>
<dbReference type="Proteomes" id="UP000594262">
    <property type="component" value="Unplaced"/>
</dbReference>
<evidence type="ECO:0000256" key="6">
    <source>
        <dbReference type="ARBA" id="ARBA00022840"/>
    </source>
</evidence>
<dbReference type="SMART" id="SM01265">
    <property type="entry name" value="Mab-21"/>
    <property type="match status" value="1"/>
</dbReference>
<keyword evidence="6" id="KW-0067">ATP-binding</keyword>
<keyword evidence="5" id="KW-0479">Metal-binding</keyword>
<dbReference type="OrthoDB" id="8193282at2759"/>
<dbReference type="GO" id="GO:0046872">
    <property type="term" value="F:metal ion binding"/>
    <property type="evidence" value="ECO:0007669"/>
    <property type="project" value="UniProtKB-KW"/>
</dbReference>
<keyword evidence="10" id="KW-1185">Reference proteome</keyword>
<evidence type="ECO:0000259" key="8">
    <source>
        <dbReference type="Pfam" id="PF20266"/>
    </source>
</evidence>
<dbReference type="PANTHER" id="PTHR10656">
    <property type="entry name" value="CELL FATE DETERMINING PROTEIN MAB21-RELATED"/>
    <property type="match status" value="1"/>
</dbReference>
<sequence>MGTSKSLSDIYEGASLTGSLNQGTFIASLFEENLKYKGSLINRDIDIDCLINVRLDLKKKQKCLREIKGKPGYVQLLTRCIPDKGNWFLFIEKANKYIQPVMLKSKVKDKLNGEESNTRERAVQALFLYHFLKRGIIFKSINVKVSGKTSKATVKHIFQIQKDEKLYMNAEFDYAFMIKVFYRPRVVLKFLTRTQYNVSREISEYIHVLAKTSHEQKHNIDTTEWTYSFSHIENFILKSFSDAKKLVYVIFKSIFKKSLKFLDEEIITSYIVKTIVLWRFEDVNLDNFDDWLNDTKIWEAIDILFRDLLVAIERGFLKHYFIPEINVLKRFDKSLRDNCQKRIKNIRSNLKTILLISEISEARNILEELLLLLYDGRTYLTLEAFVEILEDPLRHFL</sequence>
<accession>A0A7M5V6C3</accession>
<feature type="domain" description="Mab-21-like HhH/H2TH-like" evidence="8">
    <location>
        <begin position="260"/>
        <end position="344"/>
    </location>
</feature>
<evidence type="ECO:0000256" key="7">
    <source>
        <dbReference type="ARBA" id="ARBA00022842"/>
    </source>
</evidence>
<keyword evidence="6" id="KW-0547">Nucleotide-binding</keyword>
<comment type="cofactor">
    <cofactor evidence="1">
        <name>Mg(2+)</name>
        <dbReference type="ChEBI" id="CHEBI:18420"/>
    </cofactor>
</comment>
<protein>
    <recommendedName>
        <fullName evidence="8">Mab-21-like HhH/H2TH-like domain-containing protein</fullName>
    </recommendedName>
</protein>
<dbReference type="GO" id="GO:0005524">
    <property type="term" value="F:ATP binding"/>
    <property type="evidence" value="ECO:0007669"/>
    <property type="project" value="UniProtKB-KW"/>
</dbReference>
<dbReference type="Gene3D" id="1.10.1410.40">
    <property type="match status" value="1"/>
</dbReference>
<dbReference type="InterPro" id="IPR024810">
    <property type="entry name" value="MAB21L/cGLR"/>
</dbReference>
<dbReference type="InterPro" id="IPR046906">
    <property type="entry name" value="Mab-21_HhH/H2TH-like"/>
</dbReference>
<proteinExistence type="inferred from homology"/>
<comment type="similarity">
    <text evidence="2">Belongs to the mab-21 family.</text>
</comment>
<reference evidence="9" key="1">
    <citation type="submission" date="2021-01" db="UniProtKB">
        <authorList>
            <consortium name="EnsemblMetazoa"/>
        </authorList>
    </citation>
    <scope>IDENTIFICATION</scope>
</reference>
<evidence type="ECO:0000256" key="2">
    <source>
        <dbReference type="ARBA" id="ARBA00008307"/>
    </source>
</evidence>
<evidence type="ECO:0000256" key="3">
    <source>
        <dbReference type="ARBA" id="ARBA00022679"/>
    </source>
</evidence>
<evidence type="ECO:0000313" key="9">
    <source>
        <dbReference type="EnsemblMetazoa" id="CLYHEMP004189.2"/>
    </source>
</evidence>
<keyword evidence="7" id="KW-0460">Magnesium</keyword>
<dbReference type="GO" id="GO:0016779">
    <property type="term" value="F:nucleotidyltransferase activity"/>
    <property type="evidence" value="ECO:0007669"/>
    <property type="project" value="UniProtKB-KW"/>
</dbReference>
<dbReference type="Pfam" id="PF20266">
    <property type="entry name" value="Mab-21_C"/>
    <property type="match status" value="1"/>
</dbReference>
<evidence type="ECO:0000313" key="10">
    <source>
        <dbReference type="Proteomes" id="UP000594262"/>
    </source>
</evidence>
<organism evidence="9 10">
    <name type="scientific">Clytia hemisphaerica</name>
    <dbReference type="NCBI Taxonomy" id="252671"/>
    <lineage>
        <taxon>Eukaryota</taxon>
        <taxon>Metazoa</taxon>
        <taxon>Cnidaria</taxon>
        <taxon>Hydrozoa</taxon>
        <taxon>Hydroidolina</taxon>
        <taxon>Leptothecata</taxon>
        <taxon>Obeliida</taxon>
        <taxon>Clytiidae</taxon>
        <taxon>Clytia</taxon>
    </lineage>
</organism>
<dbReference type="EnsemblMetazoa" id="CLYHEMT004189.2">
    <property type="protein sequence ID" value="CLYHEMP004189.2"/>
    <property type="gene ID" value="CLYHEMG004189"/>
</dbReference>
<evidence type="ECO:0000256" key="5">
    <source>
        <dbReference type="ARBA" id="ARBA00022723"/>
    </source>
</evidence>
<dbReference type="AlphaFoldDB" id="A0A7M5V6C3"/>
<evidence type="ECO:0000256" key="4">
    <source>
        <dbReference type="ARBA" id="ARBA00022695"/>
    </source>
</evidence>
<dbReference type="PANTHER" id="PTHR10656:SF42">
    <property type="entry name" value="CYCLIC GMP-AMP SYNTHASE-LIKE PROTEIN-RELATED"/>
    <property type="match status" value="1"/>
</dbReference>
<keyword evidence="4" id="KW-0548">Nucleotidyltransferase</keyword>
<evidence type="ECO:0000256" key="1">
    <source>
        <dbReference type="ARBA" id="ARBA00001946"/>
    </source>
</evidence>